<sequence length="95" mass="11098">MTDIDTVLTVLSSHRRRYILYYLEDHGSAKIQELARSEVEHTQMVHRDLPRLADVGYIMHDDERIEYDPCPLLERFLDVCKDIELGGGERSRTPP</sequence>
<name>A0AAF0PB16_9EURY</name>
<evidence type="ECO:0000313" key="1">
    <source>
        <dbReference type="EMBL" id="WMT07229.1"/>
    </source>
</evidence>
<dbReference type="EMBL" id="CP101873">
    <property type="protein sequence ID" value="WMT07229.1"/>
    <property type="molecule type" value="Genomic_DNA"/>
</dbReference>
<dbReference type="RefSeq" id="WP_049966517.1">
    <property type="nucleotide sequence ID" value="NZ_CP101873.1"/>
</dbReference>
<dbReference type="Gene3D" id="1.10.10.10">
    <property type="entry name" value="Winged helix-like DNA-binding domain superfamily/Winged helix DNA-binding domain"/>
    <property type="match status" value="1"/>
</dbReference>
<protein>
    <submittedName>
        <fullName evidence="1">Uncharacterized protein</fullName>
    </submittedName>
</protein>
<accession>A0AAF0PB16</accession>
<dbReference type="SUPFAM" id="SSF46785">
    <property type="entry name" value="Winged helix' DNA-binding domain"/>
    <property type="match status" value="1"/>
</dbReference>
<proteinExistence type="predicted"/>
<dbReference type="AlphaFoldDB" id="A0AAF0PB16"/>
<reference evidence="1 2" key="1">
    <citation type="submission" date="2022-07" db="EMBL/GenBank/DDBJ databases">
        <title>Two temperate virus in Haloterrigena jeotgali A29.</title>
        <authorList>
            <person name="Deng X."/>
        </authorList>
    </citation>
    <scope>NUCLEOTIDE SEQUENCE [LARGE SCALE GENOMIC DNA]</scope>
    <source>
        <strain evidence="1 2">A29</strain>
    </source>
</reference>
<dbReference type="Proteomes" id="UP001224926">
    <property type="component" value="Chromosome"/>
</dbReference>
<evidence type="ECO:0000313" key="2">
    <source>
        <dbReference type="Proteomes" id="UP001224926"/>
    </source>
</evidence>
<dbReference type="InterPro" id="IPR036388">
    <property type="entry name" value="WH-like_DNA-bd_sf"/>
</dbReference>
<gene>
    <name evidence="1" type="ORF">NP511_17800</name>
</gene>
<dbReference type="GeneID" id="39864317"/>
<keyword evidence="2" id="KW-1185">Reference proteome</keyword>
<dbReference type="InterPro" id="IPR036390">
    <property type="entry name" value="WH_DNA-bd_sf"/>
</dbReference>
<dbReference type="GeneID" id="84215835"/>
<dbReference type="Pfam" id="PF25212">
    <property type="entry name" value="HVO_A0114"/>
    <property type="match status" value="1"/>
</dbReference>
<organism evidence="1 2">
    <name type="scientific">Natrinema thermotolerans</name>
    <dbReference type="NCBI Taxonomy" id="121872"/>
    <lineage>
        <taxon>Archaea</taxon>
        <taxon>Methanobacteriati</taxon>
        <taxon>Methanobacteriota</taxon>
        <taxon>Stenosarchaea group</taxon>
        <taxon>Halobacteria</taxon>
        <taxon>Halobacteriales</taxon>
        <taxon>Natrialbaceae</taxon>
        <taxon>Natrinema</taxon>
    </lineage>
</organism>